<gene>
    <name evidence="1" type="ORF">CLA01_24850</name>
</gene>
<comment type="caution">
    <text evidence="1">The sequence shown here is derived from an EMBL/GenBank/DDBJ whole genome shotgun (WGS) entry which is preliminary data.</text>
</comment>
<dbReference type="PANTHER" id="PTHR48098">
    <property type="entry name" value="ENTEROCHELIN ESTERASE-RELATED"/>
    <property type="match status" value="1"/>
</dbReference>
<dbReference type="GO" id="GO:0016747">
    <property type="term" value="F:acyltransferase activity, transferring groups other than amino-acyl groups"/>
    <property type="evidence" value="ECO:0007669"/>
    <property type="project" value="TreeGrafter"/>
</dbReference>
<dbReference type="Pfam" id="PF00756">
    <property type="entry name" value="Esterase"/>
    <property type="match status" value="1"/>
</dbReference>
<dbReference type="RefSeq" id="WP_111956434.1">
    <property type="nucleotide sequence ID" value="NZ_BJYI01000007.1"/>
</dbReference>
<organism evidence="1 2">
    <name type="scientific">Chryseobacterium lathyri</name>
    <dbReference type="NCBI Taxonomy" id="395933"/>
    <lineage>
        <taxon>Bacteria</taxon>
        <taxon>Pseudomonadati</taxon>
        <taxon>Bacteroidota</taxon>
        <taxon>Flavobacteriia</taxon>
        <taxon>Flavobacteriales</taxon>
        <taxon>Weeksellaceae</taxon>
        <taxon>Chryseobacterium group</taxon>
        <taxon>Chryseobacterium</taxon>
    </lineage>
</organism>
<evidence type="ECO:0000313" key="1">
    <source>
        <dbReference type="EMBL" id="GEN72413.1"/>
    </source>
</evidence>
<protein>
    <recommendedName>
        <fullName evidence="3">Esterase</fullName>
    </recommendedName>
</protein>
<dbReference type="EMBL" id="BJYI01000007">
    <property type="protein sequence ID" value="GEN72413.1"/>
    <property type="molecule type" value="Genomic_DNA"/>
</dbReference>
<sequence>MSKVIFTIIGLLTAISLKAQEKWIIKSEYLAQPDTILVFKPKAYNKTEKFPLVYLLHGYSENYKQWSQTTDLQKMADQYGFIIVTPDGFTSYYINSPINKGSQYEDFFFKELVPKVHHSFNIDDKNIFISGLSMGGYGALRYFILHPDYFNTAGSTSGALEIDYLNFQKVSQQFWQNNRMPEDLTKKLGNPKTTNWNQFSISTLLKQHPDFKRAFIFDCGTEDILYSNSISLKHQTESLKIPVTFISQPGDHNTEYWSRSIEHHFVYFQQHLIR</sequence>
<dbReference type="Gene3D" id="3.40.50.1820">
    <property type="entry name" value="alpha/beta hydrolase"/>
    <property type="match status" value="1"/>
</dbReference>
<proteinExistence type="predicted"/>
<dbReference type="PANTHER" id="PTHR48098:SF1">
    <property type="entry name" value="DIACYLGLYCEROL ACYLTRANSFERASE_MYCOLYLTRANSFERASE AG85A"/>
    <property type="match status" value="1"/>
</dbReference>
<name>A0A511YB27_9FLAO</name>
<dbReference type="SUPFAM" id="SSF53474">
    <property type="entry name" value="alpha/beta-Hydrolases"/>
    <property type="match status" value="1"/>
</dbReference>
<reference evidence="1 2" key="1">
    <citation type="submission" date="2019-07" db="EMBL/GenBank/DDBJ databases">
        <title>Whole genome shotgun sequence of Chryseobacterium lathyri NBRC 105250.</title>
        <authorList>
            <person name="Hosoyama A."/>
            <person name="Uohara A."/>
            <person name="Ohji S."/>
            <person name="Ichikawa N."/>
        </authorList>
    </citation>
    <scope>NUCLEOTIDE SEQUENCE [LARGE SCALE GENOMIC DNA]</scope>
    <source>
        <strain evidence="1 2">NBRC 105250</strain>
    </source>
</reference>
<accession>A0A511YB27</accession>
<evidence type="ECO:0008006" key="3">
    <source>
        <dbReference type="Google" id="ProtNLM"/>
    </source>
</evidence>
<dbReference type="AlphaFoldDB" id="A0A511YB27"/>
<dbReference type="InterPro" id="IPR050583">
    <property type="entry name" value="Mycobacterial_A85_antigen"/>
</dbReference>
<dbReference type="InterPro" id="IPR000801">
    <property type="entry name" value="Esterase-like"/>
</dbReference>
<dbReference type="Proteomes" id="UP000321150">
    <property type="component" value="Unassembled WGS sequence"/>
</dbReference>
<dbReference type="OrthoDB" id="9803578at2"/>
<evidence type="ECO:0000313" key="2">
    <source>
        <dbReference type="Proteomes" id="UP000321150"/>
    </source>
</evidence>
<dbReference type="InterPro" id="IPR029058">
    <property type="entry name" value="AB_hydrolase_fold"/>
</dbReference>